<gene>
    <name evidence="1" type="ORF">PCARR_b0188</name>
</gene>
<keyword evidence="2" id="KW-1185">Reference proteome</keyword>
<comment type="caution">
    <text evidence="1">The sequence shown here is derived from an EMBL/GenBank/DDBJ whole genome shotgun (WGS) entry which is preliminary data.</text>
</comment>
<name>A0ABR9EUL5_PSEVC</name>
<dbReference type="Proteomes" id="UP000615003">
    <property type="component" value="Unassembled WGS sequence"/>
</dbReference>
<evidence type="ECO:0000313" key="1">
    <source>
        <dbReference type="EMBL" id="MBE0384242.1"/>
    </source>
</evidence>
<dbReference type="EMBL" id="AQGW01000025">
    <property type="protein sequence ID" value="MBE0384242.1"/>
    <property type="molecule type" value="Genomic_DNA"/>
</dbReference>
<protein>
    <submittedName>
        <fullName evidence="1">Uncharacterized protein</fullName>
    </submittedName>
</protein>
<reference evidence="1 2" key="1">
    <citation type="submission" date="2015-06" db="EMBL/GenBank/DDBJ databases">
        <title>Genome sequence of Pseudoalteromonas carrageenovora.</title>
        <authorList>
            <person name="Xie B.-B."/>
            <person name="Rong J.-C."/>
            <person name="Qin Q.-L."/>
            <person name="Zhang Y.-Z."/>
        </authorList>
    </citation>
    <scope>NUCLEOTIDE SEQUENCE [LARGE SCALE GENOMIC DNA]</scope>
    <source>
        <strain evidence="1 2">IAM 12662</strain>
    </source>
</reference>
<proteinExistence type="predicted"/>
<organism evidence="1 2">
    <name type="scientific">Pseudoalteromonas carrageenovora IAM 12662</name>
    <dbReference type="NCBI Taxonomy" id="1314868"/>
    <lineage>
        <taxon>Bacteria</taxon>
        <taxon>Pseudomonadati</taxon>
        <taxon>Pseudomonadota</taxon>
        <taxon>Gammaproteobacteria</taxon>
        <taxon>Alteromonadales</taxon>
        <taxon>Pseudoalteromonadaceae</taxon>
        <taxon>Pseudoalteromonas</taxon>
    </lineage>
</organism>
<sequence length="38" mass="4411">MKISATRKLDYLTLPKNFRKLSVSNTLGNLLKLYKVDK</sequence>
<evidence type="ECO:0000313" key="2">
    <source>
        <dbReference type="Proteomes" id="UP000615003"/>
    </source>
</evidence>
<accession>A0ABR9EUL5</accession>